<dbReference type="Proteomes" id="UP000241762">
    <property type="component" value="Chromosome"/>
</dbReference>
<gene>
    <name evidence="4" type="ORF">phytr_8320</name>
</gene>
<dbReference type="SMART" id="SM00248">
    <property type="entry name" value="ANK"/>
    <property type="match status" value="6"/>
</dbReference>
<evidence type="ECO:0000256" key="1">
    <source>
        <dbReference type="ARBA" id="ARBA00022737"/>
    </source>
</evidence>
<name>A0A2P1P925_9RICK</name>
<proteinExistence type="predicted"/>
<evidence type="ECO:0000256" key="3">
    <source>
        <dbReference type="PROSITE-ProRule" id="PRU00023"/>
    </source>
</evidence>
<dbReference type="OrthoDB" id="671583at2"/>
<dbReference type="PANTHER" id="PTHR24198:SF165">
    <property type="entry name" value="ANKYRIN REPEAT-CONTAINING PROTEIN-RELATED"/>
    <property type="match status" value="1"/>
</dbReference>
<accession>A0A2P1P925</accession>
<evidence type="ECO:0000313" key="4">
    <source>
        <dbReference type="EMBL" id="AVP87764.1"/>
    </source>
</evidence>
<dbReference type="Pfam" id="PF12796">
    <property type="entry name" value="Ank_2"/>
    <property type="match status" value="2"/>
</dbReference>
<evidence type="ECO:0000313" key="5">
    <source>
        <dbReference type="Proteomes" id="UP000241762"/>
    </source>
</evidence>
<keyword evidence="5" id="KW-1185">Reference proteome</keyword>
<dbReference type="AlphaFoldDB" id="A0A2P1P925"/>
<dbReference type="PROSITE" id="PS50088">
    <property type="entry name" value="ANK_REPEAT"/>
    <property type="match status" value="1"/>
</dbReference>
<protein>
    <submittedName>
        <fullName evidence="4">Uncharacterized protein</fullName>
    </submittedName>
</protein>
<keyword evidence="2 3" id="KW-0040">ANK repeat</keyword>
<evidence type="ECO:0000256" key="2">
    <source>
        <dbReference type="ARBA" id="ARBA00023043"/>
    </source>
</evidence>
<dbReference type="SUPFAM" id="SSF48403">
    <property type="entry name" value="Ankyrin repeat"/>
    <property type="match status" value="1"/>
</dbReference>
<dbReference type="EMBL" id="CP027845">
    <property type="protein sequence ID" value="AVP87764.1"/>
    <property type="molecule type" value="Genomic_DNA"/>
</dbReference>
<reference evidence="4 5" key="1">
    <citation type="submission" date="2018-03" db="EMBL/GenBank/DDBJ databases">
        <title>A gene transfer event suggests a long-term partnership between eustigmatophyte algae and a novel lineage of endosymbiotic bacteria.</title>
        <authorList>
            <person name="Yurchenko T."/>
            <person name="Sevcikova T."/>
            <person name="Pribyl P."/>
            <person name="El Karkouri K."/>
            <person name="Klimes V."/>
            <person name="Amaral R."/>
            <person name="Zbrankova V."/>
            <person name="Kim E."/>
            <person name="Raoult D."/>
            <person name="Santos L.M.A."/>
            <person name="Elias M."/>
        </authorList>
    </citation>
    <scope>NUCLEOTIDE SEQUENCE [LARGE SCALE GENOMIC DNA]</scope>
    <source>
        <strain evidence="4">CCALA 838</strain>
    </source>
</reference>
<sequence>MSIHDYLIGQIDEQNIEGVKKAIQLGADLNDSSCHKNPISEAAKKNNIEILTLLKDAGGDVNLQYGPNKVFPLYQACSRGANVGAKWLVDNGANVDLKTDDGATAMYVAASKGNVDLIEFLRCNGDNSIDLGVKNYGLDYTPIQIAARNGHLKVLQWFEDQDINIQADSLVNPAARGNATNVLEWLILRGIDVGGGSALGEAALSRSLDVVKLLFHHGADVNGNHFNPLNELLNRQCTSDYKIISLLLSLGGDLDLSNNLRRSFLMEHIDEILESGSTRDEISGGLNILKTMNNLRNVPGVQEFMYGLAARLLVRINDFVEVPLSKTATNS</sequence>
<dbReference type="RefSeq" id="WP_106874610.1">
    <property type="nucleotide sequence ID" value="NZ_CP027845.1"/>
</dbReference>
<dbReference type="PROSITE" id="PS50297">
    <property type="entry name" value="ANK_REP_REGION"/>
    <property type="match status" value="1"/>
</dbReference>
<dbReference type="InterPro" id="IPR002110">
    <property type="entry name" value="Ankyrin_rpt"/>
</dbReference>
<dbReference type="Gene3D" id="1.25.40.20">
    <property type="entry name" value="Ankyrin repeat-containing domain"/>
    <property type="match status" value="2"/>
</dbReference>
<dbReference type="PANTHER" id="PTHR24198">
    <property type="entry name" value="ANKYRIN REPEAT AND PROTEIN KINASE DOMAIN-CONTAINING PROTEIN"/>
    <property type="match status" value="1"/>
</dbReference>
<dbReference type="KEGG" id="ptc:phytr_8320"/>
<dbReference type="PRINTS" id="PR01415">
    <property type="entry name" value="ANKYRIN"/>
</dbReference>
<organism evidence="4 5">
    <name type="scientific">Candidatus Phycorickettsia trachydisci</name>
    <dbReference type="NCBI Taxonomy" id="2115978"/>
    <lineage>
        <taxon>Bacteria</taxon>
        <taxon>Pseudomonadati</taxon>
        <taxon>Pseudomonadota</taxon>
        <taxon>Alphaproteobacteria</taxon>
        <taxon>Rickettsiales</taxon>
        <taxon>Rickettsiaceae</taxon>
        <taxon>Candidatus Phycorickettsia</taxon>
    </lineage>
</organism>
<feature type="repeat" description="ANK" evidence="3">
    <location>
        <begin position="194"/>
        <end position="226"/>
    </location>
</feature>
<dbReference type="InterPro" id="IPR036770">
    <property type="entry name" value="Ankyrin_rpt-contain_sf"/>
</dbReference>
<keyword evidence="1" id="KW-0677">Repeat</keyword>